<keyword evidence="4" id="KW-0720">Serine protease</keyword>
<evidence type="ECO:0000256" key="3">
    <source>
        <dbReference type="ARBA" id="ARBA00022801"/>
    </source>
</evidence>
<name>A0A0H5BQW5_9EUKA</name>
<dbReference type="PANTHER" id="PTHR10381">
    <property type="entry name" value="ATP-DEPENDENT CLP PROTEASE PROTEOLYTIC SUBUNIT"/>
    <property type="match status" value="1"/>
</dbReference>
<dbReference type="InterPro" id="IPR001907">
    <property type="entry name" value="ClpP"/>
</dbReference>
<gene>
    <name evidence="8" type="primary">ClpP-2</name>
</gene>
<dbReference type="Pfam" id="PF00574">
    <property type="entry name" value="CLP_protease"/>
    <property type="match status" value="1"/>
</dbReference>
<proteinExistence type="inferred from homology"/>
<evidence type="ECO:0000256" key="5">
    <source>
        <dbReference type="ARBA" id="ARBA00034021"/>
    </source>
</evidence>
<feature type="active site" evidence="6">
    <location>
        <position position="170"/>
    </location>
</feature>
<dbReference type="CDD" id="cd07017">
    <property type="entry name" value="S14_ClpP_2"/>
    <property type="match status" value="1"/>
</dbReference>
<dbReference type="PRINTS" id="PR00127">
    <property type="entry name" value="CLPPROTEASEP"/>
</dbReference>
<dbReference type="PROSITE" id="PS00382">
    <property type="entry name" value="CLP_PROTEASE_HIS"/>
    <property type="match status" value="1"/>
</dbReference>
<sequence length="275" mass="31745">MRFINKSLSADHMKINYNKNSSFKKNQFKIMLRKNINYKISNYYSIFFKKLNNIILSRKSMLENYIDIQDFIMGNNFFFCFGEIDEVLINMIINNFIYSSLNNNLCNSYKILINSPGGDIIAGFALYDILSLGGYKINTIGLGITASMAAFLLASGEKRTTFPNTRIMIHQPLGGIQGTIAEIEIQAKELIFYKNNLNYLLSKLTNQSISKIEKDTARDRLSIFYIRYLTPLEAIEYGLIDNIISSHKEVSFRKIAYFNFSKSSVINWNEINNFM</sequence>
<dbReference type="GO" id="GO:0009368">
    <property type="term" value="C:endopeptidase Clp complex"/>
    <property type="evidence" value="ECO:0007669"/>
    <property type="project" value="TreeGrafter"/>
</dbReference>
<organism evidence="8">
    <name type="scientific">Lotharella vacuolata</name>
    <dbReference type="NCBI Taxonomy" id="74820"/>
    <lineage>
        <taxon>Eukaryota</taxon>
        <taxon>Sar</taxon>
        <taxon>Rhizaria</taxon>
        <taxon>Cercozoa</taxon>
        <taxon>Chlorarachniophyceae</taxon>
        <taxon>Lotharella</taxon>
    </lineage>
</organism>
<keyword evidence="8" id="KW-0542">Nucleomorph</keyword>
<keyword evidence="3" id="KW-0378">Hydrolase</keyword>
<dbReference type="Gene3D" id="3.90.226.10">
    <property type="entry name" value="2-enoyl-CoA Hydratase, Chain A, domain 1"/>
    <property type="match status" value="1"/>
</dbReference>
<evidence type="ECO:0000256" key="1">
    <source>
        <dbReference type="ARBA" id="ARBA00007039"/>
    </source>
</evidence>
<dbReference type="InterPro" id="IPR023562">
    <property type="entry name" value="ClpP/TepA"/>
</dbReference>
<dbReference type="GO" id="GO:0051117">
    <property type="term" value="F:ATPase binding"/>
    <property type="evidence" value="ECO:0007669"/>
    <property type="project" value="TreeGrafter"/>
</dbReference>
<evidence type="ECO:0000256" key="4">
    <source>
        <dbReference type="ARBA" id="ARBA00022825"/>
    </source>
</evidence>
<comment type="similarity">
    <text evidence="1 7">Belongs to the peptidase S14 family.</text>
</comment>
<comment type="catalytic activity">
    <reaction evidence="5 6">
        <text>Hydrolysis of proteins to small peptides in the presence of ATP and magnesium. alpha-casein is the usual test substrate. In the absence of ATP, only oligopeptides shorter than five residues are hydrolyzed (such as succinyl-Leu-Tyr-|-NHMec, and Leu-Tyr-Leu-|-Tyr-Trp, in which cleavage of the -Tyr-|-Leu- and -Tyr-|-Trp bonds also occurs).</text>
        <dbReference type="EC" id="3.4.21.92"/>
    </reaction>
</comment>
<geneLocation type="nucleomorph" evidence="8"/>
<reference evidence="8" key="1">
    <citation type="journal article" date="2015" name="Genome Biol. Evol.">
        <title>Nucleomorph Genome Sequences of Two Chlorarachniophytes, Amorphochlora amoebiformis and Lotharella vacuolata.</title>
        <authorList>
            <person name="Suzuki S."/>
            <person name="Shirato S."/>
            <person name="Hirakawa Y."/>
            <person name="Ishida K."/>
        </authorList>
    </citation>
    <scope>NUCLEOTIDE SEQUENCE</scope>
    <source>
        <strain evidence="8">CCMP240</strain>
    </source>
</reference>
<protein>
    <recommendedName>
        <fullName evidence="7">ATP-dependent Clp protease proteolytic subunit</fullName>
    </recommendedName>
</protein>
<keyword evidence="2 8" id="KW-0645">Protease</keyword>
<dbReference type="InterPro" id="IPR029045">
    <property type="entry name" value="ClpP/crotonase-like_dom_sf"/>
</dbReference>
<evidence type="ECO:0000256" key="7">
    <source>
        <dbReference type="RuleBase" id="RU003567"/>
    </source>
</evidence>
<dbReference type="GO" id="GO:0006515">
    <property type="term" value="P:protein quality control for misfolded or incompletely synthesized proteins"/>
    <property type="evidence" value="ECO:0007669"/>
    <property type="project" value="TreeGrafter"/>
</dbReference>
<dbReference type="EMBL" id="AB996601">
    <property type="protein sequence ID" value="BAS01659.1"/>
    <property type="molecule type" value="Genomic_DNA"/>
</dbReference>
<dbReference type="SUPFAM" id="SSF52096">
    <property type="entry name" value="ClpP/crotonase"/>
    <property type="match status" value="1"/>
</dbReference>
<dbReference type="InterPro" id="IPR033135">
    <property type="entry name" value="ClpP_His_AS"/>
</dbReference>
<dbReference type="PANTHER" id="PTHR10381:SF11">
    <property type="entry name" value="ATP-DEPENDENT CLP PROTEASE PROTEOLYTIC SUBUNIT, MITOCHONDRIAL"/>
    <property type="match status" value="1"/>
</dbReference>
<dbReference type="GO" id="GO:0004252">
    <property type="term" value="F:serine-type endopeptidase activity"/>
    <property type="evidence" value="ECO:0007669"/>
    <property type="project" value="UniProtKB-EC"/>
</dbReference>
<evidence type="ECO:0000313" key="8">
    <source>
        <dbReference type="EMBL" id="BAS01659.1"/>
    </source>
</evidence>
<dbReference type="GO" id="GO:0004176">
    <property type="term" value="F:ATP-dependent peptidase activity"/>
    <property type="evidence" value="ECO:0007669"/>
    <property type="project" value="InterPro"/>
</dbReference>
<accession>A0A0H5BQW5</accession>
<dbReference type="AlphaFoldDB" id="A0A0H5BQW5"/>
<evidence type="ECO:0000256" key="6">
    <source>
        <dbReference type="PROSITE-ProRule" id="PRU10086"/>
    </source>
</evidence>
<evidence type="ECO:0000256" key="2">
    <source>
        <dbReference type="ARBA" id="ARBA00022670"/>
    </source>
</evidence>